<evidence type="ECO:0000313" key="5">
    <source>
        <dbReference type="EMBL" id="KAF6164893.1"/>
    </source>
</evidence>
<keyword evidence="3" id="KW-0611">Plant defense</keyword>
<evidence type="ECO:0000256" key="3">
    <source>
        <dbReference type="ARBA" id="ARBA00022821"/>
    </source>
</evidence>
<dbReference type="Pfam" id="PF18052">
    <property type="entry name" value="Rx_N"/>
    <property type="match status" value="1"/>
</dbReference>
<dbReference type="OrthoDB" id="670616at2759"/>
<gene>
    <name evidence="5" type="ORF">GIB67_017096</name>
</gene>
<keyword evidence="1" id="KW-0677">Repeat</keyword>
<accession>A0A7J7NCT6</accession>
<name>A0A7J7NCT6_9MAGN</name>
<dbReference type="Gene3D" id="1.20.5.4130">
    <property type="match status" value="1"/>
</dbReference>
<protein>
    <recommendedName>
        <fullName evidence="4">Disease resistance N-terminal domain-containing protein</fullName>
    </recommendedName>
</protein>
<evidence type="ECO:0000259" key="4">
    <source>
        <dbReference type="Pfam" id="PF18052"/>
    </source>
</evidence>
<dbReference type="AlphaFoldDB" id="A0A7J7NCT6"/>
<comment type="caution">
    <text evidence="5">The sequence shown here is derived from an EMBL/GenBank/DDBJ whole genome shotgun (WGS) entry which is preliminary data.</text>
</comment>
<dbReference type="GO" id="GO:0006952">
    <property type="term" value="P:defense response"/>
    <property type="evidence" value="ECO:0007669"/>
    <property type="project" value="UniProtKB-KW"/>
</dbReference>
<reference evidence="5 6" key="1">
    <citation type="journal article" date="2020" name="IScience">
        <title>Genome Sequencing of the Endangered Kingdonia uniflora (Circaeasteraceae, Ranunculales) Reveals Potential Mechanisms of Evolutionary Specialization.</title>
        <authorList>
            <person name="Sun Y."/>
            <person name="Deng T."/>
            <person name="Zhang A."/>
            <person name="Moore M.J."/>
            <person name="Landis J.B."/>
            <person name="Lin N."/>
            <person name="Zhang H."/>
            <person name="Zhang X."/>
            <person name="Huang J."/>
            <person name="Zhang X."/>
            <person name="Sun H."/>
            <person name="Wang H."/>
        </authorList>
    </citation>
    <scope>NUCLEOTIDE SEQUENCE [LARGE SCALE GENOMIC DNA]</scope>
    <source>
        <strain evidence="5">TB1705</strain>
        <tissue evidence="5">Leaf</tissue>
    </source>
</reference>
<evidence type="ECO:0000313" key="6">
    <source>
        <dbReference type="Proteomes" id="UP000541444"/>
    </source>
</evidence>
<evidence type="ECO:0000256" key="1">
    <source>
        <dbReference type="ARBA" id="ARBA00022737"/>
    </source>
</evidence>
<proteinExistence type="predicted"/>
<evidence type="ECO:0000256" key="2">
    <source>
        <dbReference type="ARBA" id="ARBA00022741"/>
    </source>
</evidence>
<dbReference type="GO" id="GO:0000166">
    <property type="term" value="F:nucleotide binding"/>
    <property type="evidence" value="ECO:0007669"/>
    <property type="project" value="UniProtKB-KW"/>
</dbReference>
<keyword evidence="2" id="KW-0547">Nucleotide-binding</keyword>
<sequence>MENALVAKVLKQLMSFLQELKEEVELVASACEEVKKLSAMFKKIHVVLDDAKKQQIKNKFVKHWIRELKDVA</sequence>
<keyword evidence="6" id="KW-1185">Reference proteome</keyword>
<dbReference type="Proteomes" id="UP000541444">
    <property type="component" value="Unassembled WGS sequence"/>
</dbReference>
<dbReference type="InterPro" id="IPR041118">
    <property type="entry name" value="Rx_N"/>
</dbReference>
<feature type="domain" description="Disease resistance N-terminal" evidence="4">
    <location>
        <begin position="6"/>
        <end position="72"/>
    </location>
</feature>
<organism evidence="5 6">
    <name type="scientific">Kingdonia uniflora</name>
    <dbReference type="NCBI Taxonomy" id="39325"/>
    <lineage>
        <taxon>Eukaryota</taxon>
        <taxon>Viridiplantae</taxon>
        <taxon>Streptophyta</taxon>
        <taxon>Embryophyta</taxon>
        <taxon>Tracheophyta</taxon>
        <taxon>Spermatophyta</taxon>
        <taxon>Magnoliopsida</taxon>
        <taxon>Ranunculales</taxon>
        <taxon>Circaeasteraceae</taxon>
        <taxon>Kingdonia</taxon>
    </lineage>
</organism>
<dbReference type="EMBL" id="JACGCM010000882">
    <property type="protein sequence ID" value="KAF6164893.1"/>
    <property type="molecule type" value="Genomic_DNA"/>
</dbReference>